<dbReference type="AlphaFoldDB" id="A0A1L7D3Q8"/>
<name>A0A1L7D3Q8_9CORY</name>
<evidence type="ECO:0000313" key="1">
    <source>
        <dbReference type="EMBL" id="APT92641.1"/>
    </source>
</evidence>
<gene>
    <name evidence="1" type="ORF">CPHO_06755</name>
</gene>
<dbReference type="Proteomes" id="UP000185491">
    <property type="component" value="Chromosome"/>
</dbReference>
<sequence length="361" mass="39715">MDSNNLGERGRRTLPDPLEFLESLDESEKLPPHFTISDIVRENRAFHQRTHMPEAVETSSGSLRLSGSGVSGHTIPLSTAGSILQTFQTLITSLGASLEGKKTARGKLPDSLVQSTRLALSASPQPGSVVLSFSPAEAEDGALLKDSAAEDLIHRTFKELGDLLEMDEVTGEAQTETSDMQKEKFAERIYNLGPRVARAMTDFARDLATNNVDMGLSWSHTDHRPTYVGLTAERFTRVQEALEDIRVRSSVTGIRAVIQKISTVPTDQLELRLEEQIKSNKDLEDLPTVVTVSVPDDVADITAFRVRDEVAFIAIVDSTAFPGRTPKLSVEAYEILEPGSFQCLTPEFLDKVEEHLENQQA</sequence>
<reference evidence="1 2" key="1">
    <citation type="submission" date="2014-08" db="EMBL/GenBank/DDBJ databases">
        <title>Complete genome sequence of Corynebacterium phocae M408/89/1(T)(=DSM 44612(T)), isolated from the common seal (Phoca vitulina).</title>
        <authorList>
            <person name="Ruckert C."/>
            <person name="Albersmeier A."/>
            <person name="Winkler A."/>
            <person name="Kalinowski J."/>
        </authorList>
    </citation>
    <scope>NUCLEOTIDE SEQUENCE [LARGE SCALE GENOMIC DNA]</scope>
    <source>
        <strain evidence="1 2">M408/89/1</strain>
    </source>
</reference>
<organism evidence="1 2">
    <name type="scientific">Corynebacterium phocae</name>
    <dbReference type="NCBI Taxonomy" id="161895"/>
    <lineage>
        <taxon>Bacteria</taxon>
        <taxon>Bacillati</taxon>
        <taxon>Actinomycetota</taxon>
        <taxon>Actinomycetes</taxon>
        <taxon>Mycobacteriales</taxon>
        <taxon>Corynebacteriaceae</taxon>
        <taxon>Corynebacterium</taxon>
    </lineage>
</organism>
<accession>A0A1L7D3Q8</accession>
<evidence type="ECO:0000313" key="2">
    <source>
        <dbReference type="Proteomes" id="UP000185491"/>
    </source>
</evidence>
<keyword evidence="2" id="KW-1185">Reference proteome</keyword>
<protein>
    <submittedName>
        <fullName evidence="1">Uncharacterized protein</fullName>
    </submittedName>
</protein>
<dbReference type="KEGG" id="cpho:CPHO_06755"/>
<proteinExistence type="predicted"/>
<dbReference type="EMBL" id="CP009249">
    <property type="protein sequence ID" value="APT92641.1"/>
    <property type="molecule type" value="Genomic_DNA"/>
</dbReference>